<evidence type="ECO:0000313" key="2">
    <source>
        <dbReference type="Proteomes" id="UP000220927"/>
    </source>
</evidence>
<dbReference type="Proteomes" id="UP000220927">
    <property type="component" value="Chromosome"/>
</dbReference>
<organism evidence="1 2">
    <name type="scientific">Rhizobium acidisoli</name>
    <dbReference type="NCBI Taxonomy" id="1538158"/>
    <lineage>
        <taxon>Bacteria</taxon>
        <taxon>Pseudomonadati</taxon>
        <taxon>Pseudomonadota</taxon>
        <taxon>Alphaproteobacteria</taxon>
        <taxon>Hyphomicrobiales</taxon>
        <taxon>Rhizobiaceae</taxon>
        <taxon>Rhizobium/Agrobacterium group</taxon>
        <taxon>Rhizobium</taxon>
    </lineage>
</organism>
<protein>
    <submittedName>
        <fullName evidence="1">Uncharacterized protein</fullName>
    </submittedName>
</protein>
<gene>
    <name evidence="1" type="ORF">CO657_16525</name>
</gene>
<evidence type="ECO:0000313" key="1">
    <source>
        <dbReference type="EMBL" id="QAS79565.1"/>
    </source>
</evidence>
<accession>A0AAE5WND4</accession>
<proteinExistence type="predicted"/>
<sequence length="294" mass="33635">MEPDSDIEIKIDFKEGDGSSARVFEIAADLIRAFEDLDSVLITSVDSSMSTSLILEDVQKSSLRIFLRNVLKQLNDDALKTLDWKPLIGQYLVKAKYISLKWLDRDVQDDQPAGIEDLTETIRRLAEETDVRHLPDYPAINPARLAQSLDEIQRTKEKFREGEALTITLDKTDYSVNLGRIWLPSEHLQDLESDQELSNTVDMVLVIRKPDLLGKSQWQFKHGKRSFSAPIIDKAWLEEFHRGQHPLSPGDALRVRMKHTAKYDERGKLLDATEEIIKVMAVIKPDEPPSDLFK</sequence>
<name>A0AAE5WND4_9HYPH</name>
<dbReference type="AlphaFoldDB" id="A0AAE5WND4"/>
<keyword evidence="2" id="KW-1185">Reference proteome</keyword>
<dbReference type="EMBL" id="CP034998">
    <property type="protein sequence ID" value="QAS79565.1"/>
    <property type="molecule type" value="Genomic_DNA"/>
</dbReference>
<reference evidence="1 2" key="1">
    <citation type="submission" date="2019-01" db="EMBL/GenBank/DDBJ databases">
        <title>Genomic insights into the origins and evolution of symbiotic genes in the Phaseolus vulgaris microsymbionts.</title>
        <authorList>
            <person name="Tong W."/>
        </authorList>
    </citation>
    <scope>NUCLEOTIDE SEQUENCE [LARGE SCALE GENOMIC DNA]</scope>
    <source>
        <strain evidence="1 2">FH23</strain>
    </source>
</reference>
<dbReference type="RefSeq" id="WP_128715562.1">
    <property type="nucleotide sequence ID" value="NZ_CP034998.1"/>
</dbReference>
<dbReference type="KEGG" id="rad:CO657_16525"/>